<organism evidence="1 2">
    <name type="scientific">Candidatus Nanosyncoccus alces</name>
    <dbReference type="NCBI Taxonomy" id="2171997"/>
    <lineage>
        <taxon>Bacteria</taxon>
        <taxon>Candidatus Saccharimonadota</taxon>
        <taxon>Candidatus Nanosyncoccalia</taxon>
        <taxon>Candidatus Nanosyncoccales</taxon>
        <taxon>Candidatus Nanosyncoccaceae</taxon>
        <taxon>Candidatus Nanosyncoccus</taxon>
    </lineage>
</organism>
<keyword evidence="2" id="KW-1185">Reference proteome</keyword>
<reference evidence="1 2" key="1">
    <citation type="journal article" date="2018" name="bioRxiv">
        <title>Evidence of independent acquisition and adaption of ultra-small bacteria to human hosts across the highly diverse yet reduced genomes of the phylum Saccharibacteria.</title>
        <authorList>
            <person name="McLean J.S."/>
            <person name="Bor B."/>
            <person name="To T.T."/>
            <person name="Liu Q."/>
            <person name="Kearns K.A."/>
            <person name="Solden L.M."/>
            <person name="Wrighton K.C."/>
            <person name="He X."/>
            <person name="Shi W."/>
        </authorList>
    </citation>
    <scope>NUCLEOTIDE SEQUENCE [LARGE SCALE GENOMIC DNA]</scope>
    <source>
        <strain evidence="1 2">TM7_G3_2_Rum_HOT_351B</strain>
    </source>
</reference>
<reference evidence="1 2" key="2">
    <citation type="journal article" date="2020" name="Cell Rep.">
        <title>Acquisition and Adaptation of Ultra-small Parasitic Reduced Genome Bacteria to Mammalian Hosts.</title>
        <authorList>
            <person name="McLean J.S."/>
            <person name="Bor B."/>
            <person name="Kerns K.A."/>
            <person name="Liu Q."/>
            <person name="To T.T."/>
            <person name="Solden L."/>
            <person name="Hendrickson E.L."/>
            <person name="Wrighton K."/>
            <person name="Shi W."/>
            <person name="He X."/>
        </authorList>
    </citation>
    <scope>NUCLEOTIDE SEQUENCE [LARGE SCALE GENOMIC DNA]</scope>
    <source>
        <strain evidence="1 2">TM7_G3_2_Rum_HOT_351B</strain>
    </source>
</reference>
<dbReference type="Proteomes" id="UP001191019">
    <property type="component" value="Unassembled WGS sequence"/>
</dbReference>
<sequence>MADKHIVTINMVLTVKDWEFVFPMSAERRECADFVREWVKFVRNPGVRVFNLSDVIKVTLHGVFSGGDVLRDGVEATTSAIAKVEKISPPEERSFTAWLESWLFWPKKIDQMYRLTTENGSMFTVCSGDASVETRNQLWTSRFGAPDEMRYRGSLA</sequence>
<comment type="caution">
    <text evidence="1">The sequence shown here is derived from an EMBL/GenBank/DDBJ whole genome shotgun (WGS) entry which is preliminary data.</text>
</comment>
<accession>A0ABY0FMR6</accession>
<dbReference type="RefSeq" id="WP_129734337.1">
    <property type="nucleotide sequence ID" value="NZ_PRLM01000001.1"/>
</dbReference>
<gene>
    <name evidence="1" type="ORF">G3RUM_00103</name>
</gene>
<proteinExistence type="predicted"/>
<name>A0ABY0FMR6_9BACT</name>
<protein>
    <submittedName>
        <fullName evidence="1">Uncharacterized protein</fullName>
    </submittedName>
</protein>
<dbReference type="EMBL" id="PRLM01000001">
    <property type="protein sequence ID" value="RYC75160.1"/>
    <property type="molecule type" value="Genomic_DNA"/>
</dbReference>
<evidence type="ECO:0000313" key="1">
    <source>
        <dbReference type="EMBL" id="RYC75160.1"/>
    </source>
</evidence>
<evidence type="ECO:0000313" key="2">
    <source>
        <dbReference type="Proteomes" id="UP001191019"/>
    </source>
</evidence>